<dbReference type="InterPro" id="IPR041679">
    <property type="entry name" value="DNA2/NAM7-like_C"/>
</dbReference>
<keyword evidence="4" id="KW-0067">ATP-binding</keyword>
<keyword evidence="1" id="KW-0547">Nucleotide-binding</keyword>
<keyword evidence="5" id="KW-0479">Metal-binding</keyword>
<evidence type="ECO:0000259" key="7">
    <source>
        <dbReference type="PROSITE" id="PS50158"/>
    </source>
</evidence>
<accession>A0A915NRI6</accession>
<dbReference type="SUPFAM" id="SSF57756">
    <property type="entry name" value="Retrovirus zinc finger-like domains"/>
    <property type="match status" value="1"/>
</dbReference>
<keyword evidence="8" id="KW-1185">Reference proteome</keyword>
<dbReference type="GO" id="GO:0003676">
    <property type="term" value="F:nucleic acid binding"/>
    <property type="evidence" value="ECO:0007669"/>
    <property type="project" value="InterPro"/>
</dbReference>
<sequence length="1138" mass="128330">MEKQQPILDLSSIVDFPPLSPTKKAPIPPKSSKSTSEKTPLPANKSSAASSSTVNSPPNCPPSSSSKNVDELVSSTSNMSISSGSPHKRIVNEMEVDGQIVYENVLRQGKGSEKKDEEKQVVGYLVCQVEENSVVGVRLRPQAHKSWPHFVTIKNDFVEKCEGFVNKVQLGDSVWVTDVEWKEDYRDLARSEGDKSRKCWYVGKINTNAVVTGARLVVYAERSEHPGIVIKFKEKRGIRNCCVIISPGLQIASRCYRRQLVDLNLDEIEAGQLVKVSVASLPEECIVDESYVLPAQTEYKLGYEEFIVPGKGVLGSVEAHRPWPYIRNNQSVFYPLLPEMSNDEIQLAESLMGAAIGYSFEDEKKRMIENRFEGVPIFVDNRFQLWFKEIDNIRVRHLKDTWNEMDQVVLKSAMHLPHFAIGVVKKINLSQVQSFGSKKFDFWISVKVINVQERKNRDVEQELEDAKDGGFLVCHPLIFKGLESRRECFEQHLPSMLSAQSTNQGKLLRALMAREFETDFDDEEPNASAVLSVHPLMNMLNEKQQNTAKILLEDGCKFVFQQAPPGVGKTHVASVVIALMLSILNNVKVAVVTAANLPLAKLAKELEEVLGRPAMQDSNAIAFFSGYAKEKYFGMIDELKQHMLVTKLKTDQVLDHVTKDDLREINDYCTNYELRPRLTKERRMGSLISEVSDLKIVFGTSRMAEDMVATSLTDATVLIFDEATQGSFTELAHLICRLPNLEKILVTGDRHQLGVHLQSLPKCLQSGFGLESMVEQLVLSNLVRHTRLSVCYRMHPLIVEAVSFASYERHGESLEPGRGAEERSLLTTSKFPLPMQNCPIVLLNVLGTCRQDNTSHSLCNDEHSASAIKLISALFEKISVDISLVVICLYTFQKESLQKEFENLGWNVLVVTVDGYQAQEADLVILVTTRSSSRADGLGDSSDFLKDDNRATVALSRAKHGLFVIADFETLRCGIVWNRFICRATEFTQIVGPEYLQVLQSGSCMRDRFGQLLSSTGRMVADFVDEQYPQQQQPSTSSHGFGRTYGSTNAWSRSDRNSGDYEWFEKDLNFNKNNINTNLSNYRKRPAEQNWKEYANTTFERSSTITCFNCGRNGHMARQCNWNTWRKNESWRGGRGRY</sequence>
<keyword evidence="5" id="KW-0862">Zinc</keyword>
<evidence type="ECO:0000256" key="6">
    <source>
        <dbReference type="SAM" id="MobiDB-lite"/>
    </source>
</evidence>
<dbReference type="Gene3D" id="4.10.60.10">
    <property type="entry name" value="Zinc finger, CCHC-type"/>
    <property type="match status" value="1"/>
</dbReference>
<dbReference type="InterPro" id="IPR050534">
    <property type="entry name" value="Coronavir_polyprotein_1ab"/>
</dbReference>
<reference evidence="9" key="1">
    <citation type="submission" date="2022-11" db="UniProtKB">
        <authorList>
            <consortium name="WormBaseParasite"/>
        </authorList>
    </citation>
    <scope>IDENTIFICATION</scope>
</reference>
<feature type="region of interest" description="Disordered" evidence="6">
    <location>
        <begin position="1"/>
        <end position="88"/>
    </location>
</feature>
<proteinExistence type="predicted"/>
<dbReference type="Proteomes" id="UP000887560">
    <property type="component" value="Unplaced"/>
</dbReference>
<dbReference type="PANTHER" id="PTHR43788:SF16">
    <property type="entry name" value="HELICASE WITH ZINC FINGER 2"/>
    <property type="match status" value="1"/>
</dbReference>
<evidence type="ECO:0000313" key="9">
    <source>
        <dbReference type="WBParaSite" id="scf7180000421204.g6487"/>
    </source>
</evidence>
<protein>
    <submittedName>
        <fullName evidence="9">CCHC-type domain-containing protein</fullName>
    </submittedName>
</protein>
<dbReference type="WBParaSite" id="scf7180000421204.g6487">
    <property type="protein sequence ID" value="scf7180000421204.g6487"/>
    <property type="gene ID" value="scf7180000421204.g6487"/>
</dbReference>
<dbReference type="Pfam" id="PF00098">
    <property type="entry name" value="zf-CCHC"/>
    <property type="match status" value="1"/>
</dbReference>
<organism evidence="8 9">
    <name type="scientific">Meloidogyne floridensis</name>
    <dbReference type="NCBI Taxonomy" id="298350"/>
    <lineage>
        <taxon>Eukaryota</taxon>
        <taxon>Metazoa</taxon>
        <taxon>Ecdysozoa</taxon>
        <taxon>Nematoda</taxon>
        <taxon>Chromadorea</taxon>
        <taxon>Rhabditida</taxon>
        <taxon>Tylenchina</taxon>
        <taxon>Tylenchomorpha</taxon>
        <taxon>Tylenchoidea</taxon>
        <taxon>Meloidogynidae</taxon>
        <taxon>Meloidogyninae</taxon>
        <taxon>Meloidogyne</taxon>
    </lineage>
</organism>
<dbReference type="InterPro" id="IPR036875">
    <property type="entry name" value="Znf_CCHC_sf"/>
</dbReference>
<evidence type="ECO:0000256" key="5">
    <source>
        <dbReference type="PROSITE-ProRule" id="PRU00047"/>
    </source>
</evidence>
<keyword evidence="3" id="KW-0347">Helicase</keyword>
<dbReference type="GO" id="GO:0019899">
    <property type="term" value="F:enzyme binding"/>
    <property type="evidence" value="ECO:0007669"/>
    <property type="project" value="UniProtKB-ARBA"/>
</dbReference>
<dbReference type="GO" id="GO:0008270">
    <property type="term" value="F:zinc ion binding"/>
    <property type="evidence" value="ECO:0007669"/>
    <property type="project" value="UniProtKB-KW"/>
</dbReference>
<dbReference type="Pfam" id="PF13087">
    <property type="entry name" value="AAA_12"/>
    <property type="match status" value="1"/>
</dbReference>
<dbReference type="GO" id="GO:0005524">
    <property type="term" value="F:ATP binding"/>
    <property type="evidence" value="ECO:0007669"/>
    <property type="project" value="UniProtKB-KW"/>
</dbReference>
<evidence type="ECO:0000256" key="1">
    <source>
        <dbReference type="ARBA" id="ARBA00022741"/>
    </source>
</evidence>
<dbReference type="InterPro" id="IPR001878">
    <property type="entry name" value="Znf_CCHC"/>
</dbReference>
<dbReference type="CDD" id="cd18808">
    <property type="entry name" value="SF1_C_Upf1"/>
    <property type="match status" value="1"/>
</dbReference>
<dbReference type="SUPFAM" id="SSF52540">
    <property type="entry name" value="P-loop containing nucleoside triphosphate hydrolases"/>
    <property type="match status" value="1"/>
</dbReference>
<dbReference type="PROSITE" id="PS50158">
    <property type="entry name" value="ZF_CCHC"/>
    <property type="match status" value="1"/>
</dbReference>
<keyword evidence="5" id="KW-0863">Zinc-finger</keyword>
<dbReference type="GO" id="GO:0016787">
    <property type="term" value="F:hydrolase activity"/>
    <property type="evidence" value="ECO:0007669"/>
    <property type="project" value="UniProtKB-KW"/>
</dbReference>
<evidence type="ECO:0000256" key="4">
    <source>
        <dbReference type="ARBA" id="ARBA00022840"/>
    </source>
</evidence>
<dbReference type="PANTHER" id="PTHR43788">
    <property type="entry name" value="DNA2/NAM7 HELICASE FAMILY MEMBER"/>
    <property type="match status" value="1"/>
</dbReference>
<dbReference type="Pfam" id="PF13245">
    <property type="entry name" value="AAA_19"/>
    <property type="match status" value="1"/>
</dbReference>
<dbReference type="Gene3D" id="3.40.50.300">
    <property type="entry name" value="P-loop containing nucleotide triphosphate hydrolases"/>
    <property type="match status" value="2"/>
</dbReference>
<dbReference type="AlphaFoldDB" id="A0A915NRI6"/>
<name>A0A915NRI6_9BILA</name>
<feature type="domain" description="CCHC-type" evidence="7">
    <location>
        <begin position="1107"/>
        <end position="1120"/>
    </location>
</feature>
<feature type="compositionally biased region" description="Low complexity" evidence="6">
    <location>
        <begin position="21"/>
        <end position="67"/>
    </location>
</feature>
<evidence type="ECO:0000256" key="3">
    <source>
        <dbReference type="ARBA" id="ARBA00022806"/>
    </source>
</evidence>
<evidence type="ECO:0000256" key="2">
    <source>
        <dbReference type="ARBA" id="ARBA00022801"/>
    </source>
</evidence>
<dbReference type="InterPro" id="IPR047187">
    <property type="entry name" value="SF1_C_Upf1"/>
</dbReference>
<feature type="compositionally biased region" description="Low complexity" evidence="6">
    <location>
        <begin position="74"/>
        <end position="85"/>
    </location>
</feature>
<dbReference type="InterPro" id="IPR027417">
    <property type="entry name" value="P-loop_NTPase"/>
</dbReference>
<keyword evidence="2" id="KW-0378">Hydrolase</keyword>
<dbReference type="GO" id="GO:0043139">
    <property type="term" value="F:5'-3' DNA helicase activity"/>
    <property type="evidence" value="ECO:0007669"/>
    <property type="project" value="TreeGrafter"/>
</dbReference>
<evidence type="ECO:0000313" key="8">
    <source>
        <dbReference type="Proteomes" id="UP000887560"/>
    </source>
</evidence>